<dbReference type="GO" id="GO:1902201">
    <property type="term" value="P:negative regulation of bacterial-type flagellum-dependent cell motility"/>
    <property type="evidence" value="ECO:0007669"/>
    <property type="project" value="TreeGrafter"/>
</dbReference>
<dbReference type="CDD" id="cd01949">
    <property type="entry name" value="GGDEF"/>
    <property type="match status" value="1"/>
</dbReference>
<feature type="transmembrane region" description="Helical" evidence="3">
    <location>
        <begin position="62"/>
        <end position="85"/>
    </location>
</feature>
<evidence type="ECO:0000313" key="6">
    <source>
        <dbReference type="Proteomes" id="UP000198501"/>
    </source>
</evidence>
<dbReference type="SUPFAM" id="SSF55073">
    <property type="entry name" value="Nucleotide cyclase"/>
    <property type="match status" value="1"/>
</dbReference>
<feature type="transmembrane region" description="Helical" evidence="3">
    <location>
        <begin position="229"/>
        <end position="250"/>
    </location>
</feature>
<dbReference type="RefSeq" id="WP_093071220.1">
    <property type="nucleotide sequence ID" value="NZ_BSOK01000014.1"/>
</dbReference>
<dbReference type="EMBL" id="FNAL01000024">
    <property type="protein sequence ID" value="SDE10112.1"/>
    <property type="molecule type" value="Genomic_DNA"/>
</dbReference>
<feature type="transmembrane region" description="Helical" evidence="3">
    <location>
        <begin position="28"/>
        <end position="50"/>
    </location>
</feature>
<keyword evidence="3" id="KW-0472">Membrane</keyword>
<dbReference type="Proteomes" id="UP000198501">
    <property type="component" value="Unassembled WGS sequence"/>
</dbReference>
<evidence type="ECO:0000256" key="1">
    <source>
        <dbReference type="ARBA" id="ARBA00012528"/>
    </source>
</evidence>
<evidence type="ECO:0000256" key="3">
    <source>
        <dbReference type="SAM" id="Phobius"/>
    </source>
</evidence>
<feature type="domain" description="GGDEF" evidence="4">
    <location>
        <begin position="290"/>
        <end position="422"/>
    </location>
</feature>
<dbReference type="Pfam" id="PF00990">
    <property type="entry name" value="GGDEF"/>
    <property type="match status" value="1"/>
</dbReference>
<dbReference type="PROSITE" id="PS50887">
    <property type="entry name" value="GGDEF"/>
    <property type="match status" value="1"/>
</dbReference>
<evidence type="ECO:0000313" key="5">
    <source>
        <dbReference type="EMBL" id="SDE10112.1"/>
    </source>
</evidence>
<dbReference type="NCBIfam" id="TIGR00254">
    <property type="entry name" value="GGDEF"/>
    <property type="match status" value="1"/>
</dbReference>
<name>A0A1G7A5N5_9GAMM</name>
<evidence type="ECO:0000259" key="4">
    <source>
        <dbReference type="PROSITE" id="PS50887"/>
    </source>
</evidence>
<comment type="catalytic activity">
    <reaction evidence="2">
        <text>2 GTP = 3',3'-c-di-GMP + 2 diphosphate</text>
        <dbReference type="Rhea" id="RHEA:24898"/>
        <dbReference type="ChEBI" id="CHEBI:33019"/>
        <dbReference type="ChEBI" id="CHEBI:37565"/>
        <dbReference type="ChEBI" id="CHEBI:58805"/>
        <dbReference type="EC" id="2.7.7.65"/>
    </reaction>
</comment>
<proteinExistence type="predicted"/>
<dbReference type="GO" id="GO:0005886">
    <property type="term" value="C:plasma membrane"/>
    <property type="evidence" value="ECO:0007669"/>
    <property type="project" value="TreeGrafter"/>
</dbReference>
<gene>
    <name evidence="5" type="ORF">SAMN05660405_02336</name>
</gene>
<dbReference type="InterPro" id="IPR029787">
    <property type="entry name" value="Nucleotide_cyclase"/>
</dbReference>
<keyword evidence="3" id="KW-0812">Transmembrane</keyword>
<accession>A0A1G7A5N5</accession>
<dbReference type="GO" id="GO:0043709">
    <property type="term" value="P:cell adhesion involved in single-species biofilm formation"/>
    <property type="evidence" value="ECO:0007669"/>
    <property type="project" value="TreeGrafter"/>
</dbReference>
<reference evidence="5 6" key="1">
    <citation type="submission" date="2016-10" db="EMBL/GenBank/DDBJ databases">
        <authorList>
            <person name="de Groot N.N."/>
        </authorList>
    </citation>
    <scope>NUCLEOTIDE SEQUENCE [LARGE SCALE GENOMIC DNA]</scope>
    <source>
        <strain evidence="5 6">DSM 23406</strain>
    </source>
</reference>
<dbReference type="InterPro" id="IPR000160">
    <property type="entry name" value="GGDEF_dom"/>
</dbReference>
<dbReference type="SMART" id="SM00267">
    <property type="entry name" value="GGDEF"/>
    <property type="match status" value="1"/>
</dbReference>
<keyword evidence="3" id="KW-1133">Transmembrane helix</keyword>
<dbReference type="AlphaFoldDB" id="A0A1G7A5N5"/>
<dbReference type="InterPro" id="IPR043128">
    <property type="entry name" value="Rev_trsase/Diguanyl_cyclase"/>
</dbReference>
<dbReference type="PANTHER" id="PTHR45138">
    <property type="entry name" value="REGULATORY COMPONENTS OF SENSORY TRANSDUCTION SYSTEM"/>
    <property type="match status" value="1"/>
</dbReference>
<dbReference type="PANTHER" id="PTHR45138:SF9">
    <property type="entry name" value="DIGUANYLATE CYCLASE DGCM-RELATED"/>
    <property type="match status" value="1"/>
</dbReference>
<organism evidence="5 6">
    <name type="scientific">Psychrobacter pacificensis</name>
    <dbReference type="NCBI Taxonomy" id="112002"/>
    <lineage>
        <taxon>Bacteria</taxon>
        <taxon>Pseudomonadati</taxon>
        <taxon>Pseudomonadota</taxon>
        <taxon>Gammaproteobacteria</taxon>
        <taxon>Moraxellales</taxon>
        <taxon>Moraxellaceae</taxon>
        <taxon>Psychrobacter</taxon>
    </lineage>
</organism>
<feature type="transmembrane region" description="Helical" evidence="3">
    <location>
        <begin position="147"/>
        <end position="165"/>
    </location>
</feature>
<dbReference type="Gene3D" id="3.30.70.270">
    <property type="match status" value="1"/>
</dbReference>
<evidence type="ECO:0000256" key="2">
    <source>
        <dbReference type="ARBA" id="ARBA00034247"/>
    </source>
</evidence>
<dbReference type="InterPro" id="IPR050469">
    <property type="entry name" value="Diguanylate_Cyclase"/>
</dbReference>
<sequence>MAVSVSHLGYKKLSQMIFEWQAADRTSLMALFIVMEVSLHWLWCLFVWWRQDALHAYVNMHYLYPLWLGISVMGLFFLCMVKYLPHSGSRRDILDRWQIALVLTYTFYIATVIVVIGYSSLFAGVSLVGGAMLGMMLIKRRYAWRMFWLQIILMLLAITSPYFGITLPNLRQLTVIHPLLETHNYLTYNEIMAVENAVAASAFENNVLSWDSITEIQRSSAFFWRSTHLYLAFPKAIFIVYIFRALLLVLDDSRQETLQYANQDELTKLKNRRYGLKKMKYALSTVQDNQDLSVMLFDLDWFKRINDNYGHDVGDQVLIEISQTLLQSLSDETIISRYGGEEFLVVLPDTSHDSAMVIAEQLRLSIAEHIINVGDVFDFSVTASFGLYTLTHQERACIAKNYKSILAKKAQSQSNASPLIKPIATQRAESQMAFMQKLPSDICQRLISAADKALYEAKHRGRNQVVSANHMFAEKNGSIHSLYKNR</sequence>
<dbReference type="GO" id="GO:0052621">
    <property type="term" value="F:diguanylate cyclase activity"/>
    <property type="evidence" value="ECO:0007669"/>
    <property type="project" value="UniProtKB-EC"/>
</dbReference>
<protein>
    <recommendedName>
        <fullName evidence="1">diguanylate cyclase</fullName>
        <ecNumber evidence="1">2.7.7.65</ecNumber>
    </recommendedName>
</protein>
<dbReference type="EC" id="2.7.7.65" evidence="1"/>
<feature type="transmembrane region" description="Helical" evidence="3">
    <location>
        <begin position="97"/>
        <end position="115"/>
    </location>
</feature>